<dbReference type="GO" id="GO:0003677">
    <property type="term" value="F:DNA binding"/>
    <property type="evidence" value="ECO:0007669"/>
    <property type="project" value="InterPro"/>
</dbReference>
<keyword evidence="1" id="KW-0472">Membrane</keyword>
<dbReference type="InterPro" id="IPR007492">
    <property type="entry name" value="LytTR_DNA-bd_dom"/>
</dbReference>
<dbReference type="EMBL" id="VJVZ01000024">
    <property type="protein sequence ID" value="TRW21062.1"/>
    <property type="molecule type" value="Genomic_DNA"/>
</dbReference>
<comment type="caution">
    <text evidence="3">The sequence shown here is derived from an EMBL/GenBank/DDBJ whole genome shotgun (WGS) entry which is preliminary data.</text>
</comment>
<keyword evidence="4" id="KW-1185">Reference proteome</keyword>
<dbReference type="PROSITE" id="PS51257">
    <property type="entry name" value="PROKAR_LIPOPROTEIN"/>
    <property type="match status" value="1"/>
</dbReference>
<feature type="transmembrane region" description="Helical" evidence="1">
    <location>
        <begin position="41"/>
        <end position="60"/>
    </location>
</feature>
<keyword evidence="1" id="KW-1133">Transmembrane helix</keyword>
<proteinExistence type="predicted"/>
<dbReference type="RefSeq" id="WP_143375336.1">
    <property type="nucleotide sequence ID" value="NZ_VJVZ01000024.1"/>
</dbReference>
<feature type="transmembrane region" description="Helical" evidence="1">
    <location>
        <begin position="118"/>
        <end position="136"/>
    </location>
</feature>
<protein>
    <recommendedName>
        <fullName evidence="2">HTH LytTR-type domain-containing protein</fullName>
    </recommendedName>
</protein>
<evidence type="ECO:0000313" key="3">
    <source>
        <dbReference type="EMBL" id="TRW21062.1"/>
    </source>
</evidence>
<evidence type="ECO:0000259" key="2">
    <source>
        <dbReference type="SMART" id="SM00850"/>
    </source>
</evidence>
<name>A0A552US55_9FLAO</name>
<keyword evidence="1" id="KW-0812">Transmembrane</keyword>
<feature type="domain" description="HTH LytTR-type" evidence="2">
    <location>
        <begin position="179"/>
        <end position="287"/>
    </location>
</feature>
<accession>A0A552US55</accession>
<organism evidence="3 4">
    <name type="scientific">Flavobacterium zepuense</name>
    <dbReference type="NCBI Taxonomy" id="2593302"/>
    <lineage>
        <taxon>Bacteria</taxon>
        <taxon>Pseudomonadati</taxon>
        <taxon>Bacteroidota</taxon>
        <taxon>Flavobacteriia</taxon>
        <taxon>Flavobacteriales</taxon>
        <taxon>Flavobacteriaceae</taxon>
        <taxon>Flavobacterium</taxon>
    </lineage>
</organism>
<evidence type="ECO:0000256" key="1">
    <source>
        <dbReference type="SAM" id="Phobius"/>
    </source>
</evidence>
<gene>
    <name evidence="3" type="ORF">FMM05_20695</name>
</gene>
<dbReference type="OrthoDB" id="1249553at2"/>
<dbReference type="Proteomes" id="UP000320643">
    <property type="component" value="Unassembled WGS sequence"/>
</dbReference>
<dbReference type="Pfam" id="PF04397">
    <property type="entry name" value="LytTR"/>
    <property type="match status" value="1"/>
</dbReference>
<dbReference type="SMART" id="SM00850">
    <property type="entry name" value="LytTR"/>
    <property type="match status" value="1"/>
</dbReference>
<evidence type="ECO:0000313" key="4">
    <source>
        <dbReference type="Proteomes" id="UP000320643"/>
    </source>
</evidence>
<reference evidence="3 4" key="1">
    <citation type="submission" date="2019-07" db="EMBL/GenBank/DDBJ databases">
        <title>Flavobacterium sp. nov., isolated from glacier ice.</title>
        <authorList>
            <person name="Liu Q."/>
            <person name="Xin Y.-H."/>
        </authorList>
    </citation>
    <scope>NUCLEOTIDE SEQUENCE [LARGE SCALE GENOMIC DNA]</scope>
    <source>
        <strain evidence="3 4">ZT4R6</strain>
    </source>
</reference>
<dbReference type="AlphaFoldDB" id="A0A552US55"/>
<feature type="transmembrane region" description="Helical" evidence="1">
    <location>
        <begin position="80"/>
        <end position="106"/>
    </location>
</feature>
<sequence>MENVDYKNKPFLVMAAIAAAIYSCLHGRWSEIHIAIRSSRFYFALIVSLSIALILVFFVHNTSIRLDAKYSWRQHFLERVSYQICLGIFVAAFIDFLFIGIYFLAIGQNVWYNGYFRAGMPVVMILLFLLNCYYWIHYLILTSNSKEFPSLSEDKQTEEMPSQNNNYMEPLLEGFYKGRSFRYQPSKDVLYFYREEKFVRFVTMYGDNLPLAMTIENLADKYAKAGIYQVGRGILINYRIIEDYQAGARDKLTIVIRQEYLSLIQNLSTDYFFVTKKYVESFKKQFGKNIAGEQL</sequence>
<feature type="transmembrane region" description="Helical" evidence="1">
    <location>
        <begin position="12"/>
        <end position="29"/>
    </location>
</feature>